<feature type="non-terminal residue" evidence="1">
    <location>
        <position position="1"/>
    </location>
</feature>
<comment type="caution">
    <text evidence="1">The sequence shown here is derived from an EMBL/GenBank/DDBJ whole genome shotgun (WGS) entry which is preliminary data.</text>
</comment>
<name>A0A6G0VNK7_APHCR</name>
<protein>
    <submittedName>
        <fullName evidence="1">Uncharacterized protein</fullName>
    </submittedName>
</protein>
<feature type="non-terminal residue" evidence="1">
    <location>
        <position position="101"/>
    </location>
</feature>
<sequence length="101" mass="11624">PNIDNNLVTSKQLKLDEVGKITKKLSQTEFDKANIELIVSTVSPFSVIEHPAFIKYCKLTSNKIPASRRNFMRENITKYNDMIIFLKEELSKINYVCITAQ</sequence>
<dbReference type="EMBL" id="VUJU01014036">
    <property type="protein sequence ID" value="KAF0703103.1"/>
    <property type="molecule type" value="Genomic_DNA"/>
</dbReference>
<reference evidence="1 2" key="1">
    <citation type="submission" date="2019-08" db="EMBL/GenBank/DDBJ databases">
        <title>Whole genome of Aphis craccivora.</title>
        <authorList>
            <person name="Voronova N.V."/>
            <person name="Shulinski R.S."/>
            <person name="Bandarenka Y.V."/>
            <person name="Zhorov D.G."/>
            <person name="Warner D."/>
        </authorList>
    </citation>
    <scope>NUCLEOTIDE SEQUENCE [LARGE SCALE GENOMIC DNA]</scope>
    <source>
        <strain evidence="1">180601</strain>
        <tissue evidence="1">Whole Body</tissue>
    </source>
</reference>
<evidence type="ECO:0000313" key="2">
    <source>
        <dbReference type="Proteomes" id="UP000478052"/>
    </source>
</evidence>
<dbReference type="Proteomes" id="UP000478052">
    <property type="component" value="Unassembled WGS sequence"/>
</dbReference>
<accession>A0A6G0VNK7</accession>
<dbReference type="AlphaFoldDB" id="A0A6G0VNK7"/>
<keyword evidence="2" id="KW-1185">Reference proteome</keyword>
<gene>
    <name evidence="1" type="ORF">FWK35_00038628</name>
</gene>
<proteinExistence type="predicted"/>
<dbReference type="OrthoDB" id="6630171at2759"/>
<organism evidence="1 2">
    <name type="scientific">Aphis craccivora</name>
    <name type="common">Cowpea aphid</name>
    <dbReference type="NCBI Taxonomy" id="307492"/>
    <lineage>
        <taxon>Eukaryota</taxon>
        <taxon>Metazoa</taxon>
        <taxon>Ecdysozoa</taxon>
        <taxon>Arthropoda</taxon>
        <taxon>Hexapoda</taxon>
        <taxon>Insecta</taxon>
        <taxon>Pterygota</taxon>
        <taxon>Neoptera</taxon>
        <taxon>Paraneoptera</taxon>
        <taxon>Hemiptera</taxon>
        <taxon>Sternorrhyncha</taxon>
        <taxon>Aphidomorpha</taxon>
        <taxon>Aphidoidea</taxon>
        <taxon>Aphididae</taxon>
        <taxon>Aphidini</taxon>
        <taxon>Aphis</taxon>
        <taxon>Aphis</taxon>
    </lineage>
</organism>
<evidence type="ECO:0000313" key="1">
    <source>
        <dbReference type="EMBL" id="KAF0703103.1"/>
    </source>
</evidence>